<proteinExistence type="predicted"/>
<dbReference type="InterPro" id="IPR036047">
    <property type="entry name" value="F-box-like_dom_sf"/>
</dbReference>
<dbReference type="CDD" id="cd09917">
    <property type="entry name" value="F-box_SF"/>
    <property type="match status" value="1"/>
</dbReference>
<dbReference type="Pfam" id="PF00646">
    <property type="entry name" value="F-box"/>
    <property type="match status" value="1"/>
</dbReference>
<evidence type="ECO:0000313" key="2">
    <source>
        <dbReference type="EMBL" id="KAJ7069001.1"/>
    </source>
</evidence>
<dbReference type="SUPFAM" id="SSF81383">
    <property type="entry name" value="F-box domain"/>
    <property type="match status" value="1"/>
</dbReference>
<name>A0AAD6TR22_9AGAR</name>
<evidence type="ECO:0000259" key="1">
    <source>
        <dbReference type="SMART" id="SM00256"/>
    </source>
</evidence>
<feature type="domain" description="F-box" evidence="1">
    <location>
        <begin position="70"/>
        <end position="110"/>
    </location>
</feature>
<dbReference type="AlphaFoldDB" id="A0AAD6TR22"/>
<reference evidence="2" key="1">
    <citation type="submission" date="2023-03" db="EMBL/GenBank/DDBJ databases">
        <title>Massive genome expansion in bonnet fungi (Mycena s.s.) driven by repeated elements and novel gene families across ecological guilds.</title>
        <authorList>
            <consortium name="Lawrence Berkeley National Laboratory"/>
            <person name="Harder C.B."/>
            <person name="Miyauchi S."/>
            <person name="Viragh M."/>
            <person name="Kuo A."/>
            <person name="Thoen E."/>
            <person name="Andreopoulos B."/>
            <person name="Lu D."/>
            <person name="Skrede I."/>
            <person name="Drula E."/>
            <person name="Henrissat B."/>
            <person name="Morin E."/>
            <person name="Kohler A."/>
            <person name="Barry K."/>
            <person name="LaButti K."/>
            <person name="Morin E."/>
            <person name="Salamov A."/>
            <person name="Lipzen A."/>
            <person name="Mereny Z."/>
            <person name="Hegedus B."/>
            <person name="Baldrian P."/>
            <person name="Stursova M."/>
            <person name="Weitz H."/>
            <person name="Taylor A."/>
            <person name="Grigoriev I.V."/>
            <person name="Nagy L.G."/>
            <person name="Martin F."/>
            <person name="Kauserud H."/>
        </authorList>
    </citation>
    <scope>NUCLEOTIDE SEQUENCE</scope>
    <source>
        <strain evidence="2">CBHHK173m</strain>
    </source>
</reference>
<dbReference type="SMART" id="SM00256">
    <property type="entry name" value="FBOX"/>
    <property type="match status" value="1"/>
</dbReference>
<dbReference type="InterPro" id="IPR001810">
    <property type="entry name" value="F-box_dom"/>
</dbReference>
<dbReference type="EMBL" id="JARJCN010000141">
    <property type="protein sequence ID" value="KAJ7069001.1"/>
    <property type="molecule type" value="Genomic_DNA"/>
</dbReference>
<organism evidence="2 3">
    <name type="scientific">Mycena belliarum</name>
    <dbReference type="NCBI Taxonomy" id="1033014"/>
    <lineage>
        <taxon>Eukaryota</taxon>
        <taxon>Fungi</taxon>
        <taxon>Dikarya</taxon>
        <taxon>Basidiomycota</taxon>
        <taxon>Agaricomycotina</taxon>
        <taxon>Agaricomycetes</taxon>
        <taxon>Agaricomycetidae</taxon>
        <taxon>Agaricales</taxon>
        <taxon>Marasmiineae</taxon>
        <taxon>Mycenaceae</taxon>
        <taxon>Mycena</taxon>
    </lineage>
</organism>
<accession>A0AAD6TR22</accession>
<comment type="caution">
    <text evidence="2">The sequence shown here is derived from an EMBL/GenBank/DDBJ whole genome shotgun (WGS) entry which is preliminary data.</text>
</comment>
<gene>
    <name evidence="2" type="ORF">B0H15DRAFT_807321</name>
</gene>
<keyword evidence="3" id="KW-1185">Reference proteome</keyword>
<protein>
    <recommendedName>
        <fullName evidence="1">F-box domain-containing protein</fullName>
    </recommendedName>
</protein>
<evidence type="ECO:0000313" key="3">
    <source>
        <dbReference type="Proteomes" id="UP001222325"/>
    </source>
</evidence>
<dbReference type="Proteomes" id="UP001222325">
    <property type="component" value="Unassembled WGS sequence"/>
</dbReference>
<sequence>MPALNIPRLTRLVKRSVYNDKLRNVLSRLDALTLYNLVLVDDTVAWKVFSFCREVSVTSLRRSIGDILVLPTELLTRVLSNMDYRSRTVLSATCRALYDLSSVMALHDLVVVFAESGLDFHEVRLMLIATRTVVAGLGIPRVLHTTTGHTRKPLEFYATRQDSDDVRKFLSARGGFTLKNTVHGEKYSVIHMRKGEVHAKVVRCPGNPIGGVLLHQFSAGQGFCDGNALRHPYPALLNDALCLTTPRALPIPDDLLIHVRIWKTIRDGMAHGFQWVSDFTAPHICGEAPSCPVTFRHSNDYGWSTLNLPCTPIGTAFLPAAICWSLYGTGCANGTLKDGKPCPPPVFEDDDWYSTMDAFIAMDTAPLVVDNYRTDF</sequence>